<reference evidence="1 2" key="2">
    <citation type="journal article" date="2017" name="Nature">
        <title>The Apostasia genome and the evolution of orchids.</title>
        <authorList>
            <person name="Zhang G.Q."/>
            <person name="Liu K.W."/>
            <person name="Li Z."/>
            <person name="Lohaus R."/>
            <person name="Hsiao Y.Y."/>
            <person name="Niu S.C."/>
            <person name="Wang J.Y."/>
            <person name="Lin Y.C."/>
            <person name="Xu Q."/>
            <person name="Chen L.J."/>
            <person name="Yoshida K."/>
            <person name="Fujiwara S."/>
            <person name="Wang Z.W."/>
            <person name="Zhang Y.Q."/>
            <person name="Mitsuda N."/>
            <person name="Wang M."/>
            <person name="Liu G.H."/>
            <person name="Pecoraro L."/>
            <person name="Huang H.X."/>
            <person name="Xiao X.J."/>
            <person name="Lin M."/>
            <person name="Wu X.Y."/>
            <person name="Wu W.L."/>
            <person name="Chen Y.Y."/>
            <person name="Chang S.B."/>
            <person name="Sakamoto S."/>
            <person name="Ohme-Takagi M."/>
            <person name="Yagi M."/>
            <person name="Zeng S.J."/>
            <person name="Shen C.Y."/>
            <person name="Yeh C.M."/>
            <person name="Luo Y.B."/>
            <person name="Tsai W.C."/>
            <person name="Van de Peer Y."/>
            <person name="Liu Z.J."/>
        </authorList>
    </citation>
    <scope>NUCLEOTIDE SEQUENCE [LARGE SCALE GENOMIC DNA]</scope>
    <source>
        <tissue evidence="1">The whole plant</tissue>
    </source>
</reference>
<protein>
    <submittedName>
        <fullName evidence="1">Uncharacterized protein</fullName>
    </submittedName>
</protein>
<proteinExistence type="predicted"/>
<keyword evidence="2" id="KW-1185">Reference proteome</keyword>
<gene>
    <name evidence="1" type="ORF">MA16_Dca002055</name>
</gene>
<dbReference type="EMBL" id="KZ501954">
    <property type="protein sequence ID" value="PKU86224.1"/>
    <property type="molecule type" value="Genomic_DNA"/>
</dbReference>
<dbReference type="AlphaFoldDB" id="A0A2I0XEA6"/>
<organism evidence="1 2">
    <name type="scientific">Dendrobium catenatum</name>
    <dbReference type="NCBI Taxonomy" id="906689"/>
    <lineage>
        <taxon>Eukaryota</taxon>
        <taxon>Viridiplantae</taxon>
        <taxon>Streptophyta</taxon>
        <taxon>Embryophyta</taxon>
        <taxon>Tracheophyta</taxon>
        <taxon>Spermatophyta</taxon>
        <taxon>Magnoliopsida</taxon>
        <taxon>Liliopsida</taxon>
        <taxon>Asparagales</taxon>
        <taxon>Orchidaceae</taxon>
        <taxon>Epidendroideae</taxon>
        <taxon>Malaxideae</taxon>
        <taxon>Dendrobiinae</taxon>
        <taxon>Dendrobium</taxon>
    </lineage>
</organism>
<evidence type="ECO:0000313" key="1">
    <source>
        <dbReference type="EMBL" id="PKU86224.1"/>
    </source>
</evidence>
<dbReference type="Proteomes" id="UP000233837">
    <property type="component" value="Unassembled WGS sequence"/>
</dbReference>
<reference evidence="1 2" key="1">
    <citation type="journal article" date="2016" name="Sci. Rep.">
        <title>The Dendrobium catenatum Lindl. genome sequence provides insights into polysaccharide synthase, floral development and adaptive evolution.</title>
        <authorList>
            <person name="Zhang G.Q."/>
            <person name="Xu Q."/>
            <person name="Bian C."/>
            <person name="Tsai W.C."/>
            <person name="Yeh C.M."/>
            <person name="Liu K.W."/>
            <person name="Yoshida K."/>
            <person name="Zhang L.S."/>
            <person name="Chang S.B."/>
            <person name="Chen F."/>
            <person name="Shi Y."/>
            <person name="Su Y.Y."/>
            <person name="Zhang Y.Q."/>
            <person name="Chen L.J."/>
            <person name="Yin Y."/>
            <person name="Lin M."/>
            <person name="Huang H."/>
            <person name="Deng H."/>
            <person name="Wang Z.W."/>
            <person name="Zhu S.L."/>
            <person name="Zhao X."/>
            <person name="Deng C."/>
            <person name="Niu S.C."/>
            <person name="Huang J."/>
            <person name="Wang M."/>
            <person name="Liu G.H."/>
            <person name="Yang H.J."/>
            <person name="Xiao X.J."/>
            <person name="Hsiao Y.Y."/>
            <person name="Wu W.L."/>
            <person name="Chen Y.Y."/>
            <person name="Mitsuda N."/>
            <person name="Ohme-Takagi M."/>
            <person name="Luo Y.B."/>
            <person name="Van de Peer Y."/>
            <person name="Liu Z.J."/>
        </authorList>
    </citation>
    <scope>NUCLEOTIDE SEQUENCE [LARGE SCALE GENOMIC DNA]</scope>
    <source>
        <tissue evidence="1">The whole plant</tissue>
    </source>
</reference>
<sequence>MNRERERGSCSARTGDDFAWTRQIEAWELPTRSREGVSFSVCVCERALSLTSCKLREAGCAYEVTGGGVRFCMSDWMGCSCELQLEQLCMWEAVLRTIEKIVEGSRVAFVQMRYRQRGGFLPEEILPGIEAFGPLANREEKGVHVNCRCRTMCENVRVPNGGESE</sequence>
<name>A0A2I0XEA6_9ASPA</name>
<accession>A0A2I0XEA6</accession>
<evidence type="ECO:0000313" key="2">
    <source>
        <dbReference type="Proteomes" id="UP000233837"/>
    </source>
</evidence>